<dbReference type="EMBL" id="JADFTS010000006">
    <property type="protein sequence ID" value="KAF9601327.1"/>
    <property type="molecule type" value="Genomic_DNA"/>
</dbReference>
<evidence type="ECO:0000256" key="1">
    <source>
        <dbReference type="SAM" id="MobiDB-lite"/>
    </source>
</evidence>
<feature type="compositionally biased region" description="Polar residues" evidence="1">
    <location>
        <begin position="182"/>
        <end position="196"/>
    </location>
</feature>
<dbReference type="PANTHER" id="PTHR31248">
    <property type="entry name" value="DOMAIN PROTEIN, PUTATIVE (AFU_ORTHOLOGUE AFUA_5G04290)-RELATED"/>
    <property type="match status" value="1"/>
</dbReference>
<dbReference type="PANTHER" id="PTHR31248:SF2">
    <property type="entry name" value="DOMAIN PROTEIN, PUTATIVE (AFU_ORTHOLOGUE AFUA_5G04290)-RELATED"/>
    <property type="match status" value="1"/>
</dbReference>
<dbReference type="AlphaFoldDB" id="A0A835LQN3"/>
<protein>
    <submittedName>
        <fullName evidence="2">Uncharacterized protein</fullName>
    </submittedName>
</protein>
<evidence type="ECO:0000313" key="3">
    <source>
        <dbReference type="Proteomes" id="UP000631114"/>
    </source>
</evidence>
<sequence length="299" mass="32221">MGDPNDKGLFSHLAQGLGGYPQGHYPPPHGHGSGGMGALLAGGAAAAAAAMGAHHMSHGAYGHGAYGHGAYGRGYGHHGKFKHGKFKHGKFGKHGMFGKHKVPMIQQLETMLRSGDVPQAPEFRPMPLTQPRPFMFTTVNSNADKTTTMTSTTITESRETKSGSVAEVPVKSVGDSAEVSEKLSTSNDTKSITKKSTVGAPKKKVDGVAGDPLRNVRSKIQEEIGREFAAIMASGTLRASEVVALATRKVMERYGRMSRRTELGGLREKNSQGLRIYLFYVWINYDPEELYSLPVLQKQ</sequence>
<proteinExistence type="predicted"/>
<keyword evidence="3" id="KW-1185">Reference proteome</keyword>
<comment type="caution">
    <text evidence="2">The sequence shown here is derived from an EMBL/GenBank/DDBJ whole genome shotgun (WGS) entry which is preliminary data.</text>
</comment>
<accession>A0A835LQN3</accession>
<organism evidence="2 3">
    <name type="scientific">Coptis chinensis</name>
    <dbReference type="NCBI Taxonomy" id="261450"/>
    <lineage>
        <taxon>Eukaryota</taxon>
        <taxon>Viridiplantae</taxon>
        <taxon>Streptophyta</taxon>
        <taxon>Embryophyta</taxon>
        <taxon>Tracheophyta</taxon>
        <taxon>Spermatophyta</taxon>
        <taxon>Magnoliopsida</taxon>
        <taxon>Ranunculales</taxon>
        <taxon>Ranunculaceae</taxon>
        <taxon>Coptidoideae</taxon>
        <taxon>Coptis</taxon>
    </lineage>
</organism>
<gene>
    <name evidence="2" type="ORF">IFM89_018755</name>
</gene>
<name>A0A835LQN3_9MAGN</name>
<evidence type="ECO:0000313" key="2">
    <source>
        <dbReference type="EMBL" id="KAF9601327.1"/>
    </source>
</evidence>
<dbReference type="Proteomes" id="UP000631114">
    <property type="component" value="Unassembled WGS sequence"/>
</dbReference>
<feature type="region of interest" description="Disordered" evidence="1">
    <location>
        <begin position="151"/>
        <end position="210"/>
    </location>
</feature>
<reference evidence="2 3" key="1">
    <citation type="submission" date="2020-10" db="EMBL/GenBank/DDBJ databases">
        <title>The Coptis chinensis genome and diversification of protoberbering-type alkaloids.</title>
        <authorList>
            <person name="Wang B."/>
            <person name="Shu S."/>
            <person name="Song C."/>
            <person name="Liu Y."/>
        </authorList>
    </citation>
    <scope>NUCLEOTIDE SEQUENCE [LARGE SCALE GENOMIC DNA]</scope>
    <source>
        <strain evidence="2">HL-2020</strain>
        <tissue evidence="2">Leaf</tissue>
    </source>
</reference>